<keyword evidence="1" id="KW-1133">Transmembrane helix</keyword>
<evidence type="ECO:0000313" key="2">
    <source>
        <dbReference type="EMBL" id="WAS91369.1"/>
    </source>
</evidence>
<accession>A0ABY7GWW9</accession>
<evidence type="ECO:0000256" key="1">
    <source>
        <dbReference type="SAM" id="Phobius"/>
    </source>
</evidence>
<keyword evidence="3" id="KW-1185">Reference proteome</keyword>
<feature type="transmembrane region" description="Helical" evidence="1">
    <location>
        <begin position="44"/>
        <end position="65"/>
    </location>
</feature>
<dbReference type="InterPro" id="IPR025671">
    <property type="entry name" value="HXXEE"/>
</dbReference>
<protein>
    <submittedName>
        <fullName evidence="2">HXXEE domain-containing protein</fullName>
    </submittedName>
</protein>
<dbReference type="Pfam" id="PF13787">
    <property type="entry name" value="HXXEE"/>
    <property type="match status" value="1"/>
</dbReference>
<dbReference type="EMBL" id="CP114040">
    <property type="protein sequence ID" value="WAS91369.1"/>
    <property type="molecule type" value="Genomic_DNA"/>
</dbReference>
<keyword evidence="1" id="KW-0812">Transmembrane</keyword>
<dbReference type="Proteomes" id="UP001164459">
    <property type="component" value="Chromosome"/>
</dbReference>
<name>A0ABY7GWW9_9BACT</name>
<reference evidence="2" key="1">
    <citation type="submission" date="2022-11" db="EMBL/GenBank/DDBJ databases">
        <title>Minimal conservation of predation-associated metabolite biosynthetic gene clusters underscores biosynthetic potential of Myxococcota including descriptions for ten novel species: Archangium lansinium sp. nov., Myxococcus landrumus sp. nov., Nannocystis bai.</title>
        <authorList>
            <person name="Ahearne A."/>
            <person name="Stevens C."/>
            <person name="Dowd S."/>
        </authorList>
    </citation>
    <scope>NUCLEOTIDE SEQUENCE</scope>
    <source>
        <strain evidence="2">Fl3</strain>
    </source>
</reference>
<evidence type="ECO:0000313" key="3">
    <source>
        <dbReference type="Proteomes" id="UP001164459"/>
    </source>
</evidence>
<feature type="transmembrane region" description="Helical" evidence="1">
    <location>
        <begin position="128"/>
        <end position="147"/>
    </location>
</feature>
<gene>
    <name evidence="2" type="ORF">O0S08_34715</name>
</gene>
<feature type="transmembrane region" description="Helical" evidence="1">
    <location>
        <begin position="103"/>
        <end position="121"/>
    </location>
</feature>
<keyword evidence="1" id="KW-0472">Membrane</keyword>
<sequence>MTTERDPFSGLLWLCVPVYGLHIMEELAFGWLDWAQSVGMMFPGWSTFYVTNAVVIVIGVTTATLGWRMPACALVFPALMVINALLFHLLPSLTGGHPNPGCISAMVFFLPLAALTFREAWRAGVRAWQTYAAAALIAGGLQLWPVLLLKLSPMLAAAPPQR</sequence>
<dbReference type="RefSeq" id="WP_269033733.1">
    <property type="nucleotide sequence ID" value="NZ_CP114040.1"/>
</dbReference>
<organism evidence="2 3">
    <name type="scientific">Nannocystis punicea</name>
    <dbReference type="NCBI Taxonomy" id="2995304"/>
    <lineage>
        <taxon>Bacteria</taxon>
        <taxon>Pseudomonadati</taxon>
        <taxon>Myxococcota</taxon>
        <taxon>Polyangia</taxon>
        <taxon>Nannocystales</taxon>
        <taxon>Nannocystaceae</taxon>
        <taxon>Nannocystis</taxon>
    </lineage>
</organism>
<proteinExistence type="predicted"/>
<feature type="transmembrane region" description="Helical" evidence="1">
    <location>
        <begin position="72"/>
        <end position="91"/>
    </location>
</feature>